<comment type="caution">
    <text evidence="1">The sequence shown here is derived from an EMBL/GenBank/DDBJ whole genome shotgun (WGS) entry which is preliminary data.</text>
</comment>
<evidence type="ECO:0000313" key="1">
    <source>
        <dbReference type="EMBL" id="GAA0725268.1"/>
    </source>
</evidence>
<dbReference type="EMBL" id="BAAAGE010000003">
    <property type="protein sequence ID" value="GAA0725268.1"/>
    <property type="molecule type" value="Genomic_DNA"/>
</dbReference>
<keyword evidence="2" id="KW-1185">Reference proteome</keyword>
<proteinExistence type="predicted"/>
<organism evidence="1 2">
    <name type="scientific">Aquimarina litoralis</name>
    <dbReference type="NCBI Taxonomy" id="584605"/>
    <lineage>
        <taxon>Bacteria</taxon>
        <taxon>Pseudomonadati</taxon>
        <taxon>Bacteroidota</taxon>
        <taxon>Flavobacteriia</taxon>
        <taxon>Flavobacteriales</taxon>
        <taxon>Flavobacteriaceae</taxon>
        <taxon>Aquimarina</taxon>
    </lineage>
</organism>
<name>A0ABP3UAN0_9FLAO</name>
<evidence type="ECO:0000313" key="2">
    <source>
        <dbReference type="Proteomes" id="UP001501758"/>
    </source>
</evidence>
<dbReference type="Proteomes" id="UP001501758">
    <property type="component" value="Unassembled WGS sequence"/>
</dbReference>
<protein>
    <submittedName>
        <fullName evidence="1">Uncharacterized protein</fullName>
    </submittedName>
</protein>
<accession>A0ABP3UAN0</accession>
<gene>
    <name evidence="1" type="ORF">GCM10009430_30640</name>
</gene>
<reference evidence="2" key="1">
    <citation type="journal article" date="2019" name="Int. J. Syst. Evol. Microbiol.">
        <title>The Global Catalogue of Microorganisms (GCM) 10K type strain sequencing project: providing services to taxonomists for standard genome sequencing and annotation.</title>
        <authorList>
            <consortium name="The Broad Institute Genomics Platform"/>
            <consortium name="The Broad Institute Genome Sequencing Center for Infectious Disease"/>
            <person name="Wu L."/>
            <person name="Ma J."/>
        </authorList>
    </citation>
    <scope>NUCLEOTIDE SEQUENCE [LARGE SCALE GENOMIC DNA]</scope>
    <source>
        <strain evidence="2">JCM 15974</strain>
    </source>
</reference>
<sequence>MKIKIYYILFFYLPFTLCLNAQSFYLTKENEKIFSDEVYEGPFSSQSKLKFKEEGGYISFENIQGKYDDKQDVFFFLKKYKSKSILNKKNVIRYLLMAQIT</sequence>
<dbReference type="RefSeq" id="WP_343913155.1">
    <property type="nucleotide sequence ID" value="NZ_BAAAGE010000003.1"/>
</dbReference>